<feature type="signal peptide" evidence="1">
    <location>
        <begin position="1"/>
        <end position="25"/>
    </location>
</feature>
<dbReference type="RefSeq" id="WP_298263095.1">
    <property type="nucleotide sequence ID" value="NZ_JBHTIC010000008.1"/>
</dbReference>
<reference evidence="4" key="1">
    <citation type="journal article" date="2019" name="Int. J. Syst. Evol. Microbiol.">
        <title>The Global Catalogue of Microorganisms (GCM) 10K type strain sequencing project: providing services to taxonomists for standard genome sequencing and annotation.</title>
        <authorList>
            <consortium name="The Broad Institute Genomics Platform"/>
            <consortium name="The Broad Institute Genome Sequencing Center for Infectious Disease"/>
            <person name="Wu L."/>
            <person name="Ma J."/>
        </authorList>
    </citation>
    <scope>NUCLEOTIDE SEQUENCE [LARGE SCALE GENOMIC DNA]</scope>
    <source>
        <strain evidence="4">CCUG 60022</strain>
    </source>
</reference>
<comment type="caution">
    <text evidence="3">The sequence shown here is derived from an EMBL/GenBank/DDBJ whole genome shotgun (WGS) entry which is preliminary data.</text>
</comment>
<protein>
    <submittedName>
        <fullName evidence="3">PDZ domain-containing protein</fullName>
    </submittedName>
</protein>
<dbReference type="InterPro" id="IPR041489">
    <property type="entry name" value="PDZ_6"/>
</dbReference>
<dbReference type="Proteomes" id="UP001597032">
    <property type="component" value="Unassembled WGS sequence"/>
</dbReference>
<dbReference type="Gene3D" id="2.40.70.10">
    <property type="entry name" value="Acid Proteases"/>
    <property type="match status" value="1"/>
</dbReference>
<sequence>MLKCFKNITILILLFGSLFTSTAQSKFDFKNNSKKQTLSFKLLNNLIVIPIEVNGKKLNFILDSGVGSTILFNLNDKDSIPLHNLKKIKLQGLGSEEPVDAILSKGNIFNINKISGINQSLYVIFDDSFDLSSKLGVTVHGIIGFELLKDFVVDINYNSKRITFYDSDAYEYKNCKKCEILNLEFYKLKPYINVGVKLPTSPNKITPVKLLIDSGGSDAMWLFENSHPDILPPKKFFVDFLGEGLSGTVHGKRAKINALMIGKHELKEPTVSYPDSISISFARKFEERNGSMGASVLKRFNVTFDYKKQKIILKRNSSFKNPFNYNMSGIELVYNGKVLVKQRDNASFSFSENNGSSRNNTVILDYKYKYAFKPSYKIFKVQNESPAFYAGLLKDDIIVKVNGKYAHEMKLEEIVHKFYEKENKKINLVVERNAQHYEFSFRLKNMLK</sequence>
<accession>A0ABW2Z7Y5</accession>
<proteinExistence type="predicted"/>
<dbReference type="InterPro" id="IPR036034">
    <property type="entry name" value="PDZ_sf"/>
</dbReference>
<dbReference type="Gene3D" id="2.30.42.10">
    <property type="match status" value="1"/>
</dbReference>
<dbReference type="SUPFAM" id="SSF50630">
    <property type="entry name" value="Acid proteases"/>
    <property type="match status" value="1"/>
</dbReference>
<organism evidence="3 4">
    <name type="scientific">Lutibacter aestuarii</name>
    <dbReference type="NCBI Taxonomy" id="861111"/>
    <lineage>
        <taxon>Bacteria</taxon>
        <taxon>Pseudomonadati</taxon>
        <taxon>Bacteroidota</taxon>
        <taxon>Flavobacteriia</taxon>
        <taxon>Flavobacteriales</taxon>
        <taxon>Flavobacteriaceae</taxon>
        <taxon>Lutibacter</taxon>
    </lineage>
</organism>
<evidence type="ECO:0000256" key="1">
    <source>
        <dbReference type="SAM" id="SignalP"/>
    </source>
</evidence>
<dbReference type="InterPro" id="IPR021109">
    <property type="entry name" value="Peptidase_aspartic_dom_sf"/>
</dbReference>
<dbReference type="EMBL" id="JBHTIC010000008">
    <property type="protein sequence ID" value="MFD0762429.1"/>
    <property type="molecule type" value="Genomic_DNA"/>
</dbReference>
<evidence type="ECO:0000313" key="3">
    <source>
        <dbReference type="EMBL" id="MFD0762429.1"/>
    </source>
</evidence>
<dbReference type="SUPFAM" id="SSF50156">
    <property type="entry name" value="PDZ domain-like"/>
    <property type="match status" value="1"/>
</dbReference>
<keyword evidence="1" id="KW-0732">Signal</keyword>
<evidence type="ECO:0000313" key="4">
    <source>
        <dbReference type="Proteomes" id="UP001597032"/>
    </source>
</evidence>
<feature type="chain" id="PRO_5045260887" evidence="1">
    <location>
        <begin position="26"/>
        <end position="448"/>
    </location>
</feature>
<dbReference type="Pfam" id="PF17820">
    <property type="entry name" value="PDZ_6"/>
    <property type="match status" value="1"/>
</dbReference>
<name>A0ABW2Z7Y5_9FLAO</name>
<gene>
    <name evidence="3" type="ORF">ACFQZW_10080</name>
</gene>
<keyword evidence="4" id="KW-1185">Reference proteome</keyword>
<evidence type="ECO:0000259" key="2">
    <source>
        <dbReference type="Pfam" id="PF17820"/>
    </source>
</evidence>
<feature type="domain" description="PDZ" evidence="2">
    <location>
        <begin position="381"/>
        <end position="432"/>
    </location>
</feature>